<dbReference type="Pfam" id="PF00010">
    <property type="entry name" value="HLH"/>
    <property type="match status" value="1"/>
</dbReference>
<accession>A0A0P0EI13</accession>
<dbReference type="PANTHER" id="PTHR23349">
    <property type="entry name" value="BASIC HELIX-LOOP-HELIX TRANSCRIPTION FACTOR, TWIST"/>
    <property type="match status" value="1"/>
</dbReference>
<dbReference type="GO" id="GO:0046983">
    <property type="term" value="F:protein dimerization activity"/>
    <property type="evidence" value="ECO:0007669"/>
    <property type="project" value="InterPro"/>
</dbReference>
<dbReference type="SMART" id="SM00353">
    <property type="entry name" value="HLH"/>
    <property type="match status" value="1"/>
</dbReference>
<dbReference type="InterPro" id="IPR050283">
    <property type="entry name" value="E-box_TF_Regulators"/>
</dbReference>
<feature type="region of interest" description="Disordered" evidence="1">
    <location>
        <begin position="1"/>
        <end position="93"/>
    </location>
</feature>
<protein>
    <submittedName>
        <fullName evidence="3">Paraxis</fullName>
    </submittedName>
</protein>
<feature type="region of interest" description="Disordered" evidence="1">
    <location>
        <begin position="202"/>
        <end position="227"/>
    </location>
</feature>
<dbReference type="GO" id="GO:0000981">
    <property type="term" value="F:DNA-binding transcription factor activity, RNA polymerase II-specific"/>
    <property type="evidence" value="ECO:0007669"/>
    <property type="project" value="TreeGrafter"/>
</dbReference>
<dbReference type="EMBL" id="KT318151">
    <property type="protein sequence ID" value="ALJ33554.1"/>
    <property type="molecule type" value="mRNA"/>
</dbReference>
<dbReference type="GO" id="GO:0032502">
    <property type="term" value="P:developmental process"/>
    <property type="evidence" value="ECO:0007669"/>
    <property type="project" value="TreeGrafter"/>
</dbReference>
<feature type="compositionally biased region" description="Basic residues" evidence="1">
    <location>
        <begin position="207"/>
        <end position="224"/>
    </location>
</feature>
<reference evidence="3" key="1">
    <citation type="submission" date="2015-07" db="EMBL/GenBank/DDBJ databases">
        <title>Wnt signalling and multipotent stem cell formation and differenciation in the hydrozoan Clytia hemisphaerica.</title>
        <authorList>
            <person name="Ruggiero A."/>
            <person name="Lapebie P."/>
            <person name="Barreau C."/>
            <person name="Houliston E."/>
        </authorList>
    </citation>
    <scope>NUCLEOTIDE SEQUENCE</scope>
</reference>
<dbReference type="AlphaFoldDB" id="A0A0P0EI13"/>
<evidence type="ECO:0000259" key="2">
    <source>
        <dbReference type="PROSITE" id="PS50888"/>
    </source>
</evidence>
<dbReference type="PANTHER" id="PTHR23349:SF42">
    <property type="entry name" value="BHLH DOMAIN-CONTAINING PROTEIN"/>
    <property type="match status" value="1"/>
</dbReference>
<dbReference type="SUPFAM" id="SSF47459">
    <property type="entry name" value="HLH, helix-loop-helix DNA-binding domain"/>
    <property type="match status" value="1"/>
</dbReference>
<name>A0A0P0EI13_9CNID</name>
<dbReference type="GO" id="GO:0000977">
    <property type="term" value="F:RNA polymerase II transcription regulatory region sequence-specific DNA binding"/>
    <property type="evidence" value="ECO:0007669"/>
    <property type="project" value="TreeGrafter"/>
</dbReference>
<dbReference type="InterPro" id="IPR036638">
    <property type="entry name" value="HLH_DNA-bd_sf"/>
</dbReference>
<feature type="domain" description="BHLH" evidence="2">
    <location>
        <begin position="219"/>
        <end position="271"/>
    </location>
</feature>
<evidence type="ECO:0000313" key="3">
    <source>
        <dbReference type="EMBL" id="ALJ33554.1"/>
    </source>
</evidence>
<feature type="compositionally biased region" description="Polar residues" evidence="1">
    <location>
        <begin position="77"/>
        <end position="88"/>
    </location>
</feature>
<dbReference type="PROSITE" id="PS50888">
    <property type="entry name" value="BHLH"/>
    <property type="match status" value="1"/>
</dbReference>
<evidence type="ECO:0000256" key="1">
    <source>
        <dbReference type="SAM" id="MobiDB-lite"/>
    </source>
</evidence>
<organism evidence="3">
    <name type="scientific">Clytia hemisphaerica</name>
    <dbReference type="NCBI Taxonomy" id="252671"/>
    <lineage>
        <taxon>Eukaryota</taxon>
        <taxon>Metazoa</taxon>
        <taxon>Cnidaria</taxon>
        <taxon>Hydrozoa</taxon>
        <taxon>Hydroidolina</taxon>
        <taxon>Leptothecata</taxon>
        <taxon>Obeliida</taxon>
        <taxon>Clytiidae</taxon>
        <taxon>Clytia</taxon>
    </lineage>
</organism>
<feature type="compositionally biased region" description="Low complexity" evidence="1">
    <location>
        <begin position="60"/>
        <end position="71"/>
    </location>
</feature>
<sequence>MIISESLRASMHRPSSPSYDLDTGPGTLLEEGGGGTSSWLNLPQREDDAPMSPVILPPHLSNSLSSVNSSKSDTDQRYQPQYDSNSDAASDMGRTPGIEMMLKYNDLNREVFENLSSNNTVTNNNNRYNEYSKRLYDNFYRYNQTAAANSSFSNGAYTYPRPSSLCGASYPQQYTPSPYHNGYTDVNNSYDSMSSFNNNPINGTNSAKKRKMSPTAHPRVRKTSTVRERTRTHNVNDGFVTLRNLIPTDPPDRKLSKIETLRLASSYIWHLNSILLNSPQQTEAIHSHGTDLCYITCCMGTDRICTFCVSFLKSIGSL</sequence>
<dbReference type="Gene3D" id="4.10.280.10">
    <property type="entry name" value="Helix-loop-helix DNA-binding domain"/>
    <property type="match status" value="1"/>
</dbReference>
<dbReference type="InterPro" id="IPR011598">
    <property type="entry name" value="bHLH_dom"/>
</dbReference>
<proteinExistence type="evidence at transcript level"/>